<dbReference type="RefSeq" id="WP_160610623.1">
    <property type="nucleotide sequence ID" value="NZ_WTZA01000001.1"/>
</dbReference>
<proteinExistence type="predicted"/>
<sequence length="319" mass="33615">MTWLVEQGIGEERALRYENGQAVAARLRWPGALEAGMVAEAVLTERIGGTPRGRARFADGEEALVDRLPKDASEGAAIRLEVTRAAVAERGRGKPAQARPSDAPTCPAPGLPQALESAAVVRRFPDRAWDDIWSDAWEAAVAFPGGTLHLAPTAAMTLIDVDGALPARALALAAVEPAAQAMRRFDLGGSIGIDFPTLQAKADRQAVDAALSEALAGWPHESTAMNGFGFVQIVARSTGPSLLHRLAFDRTGAAARHLLRRAEMLDGAGAILLTAAPPVIAAIRPEWLSELERRTGRAVRSLADPALAIGGGHAQIVPR</sequence>
<keyword evidence="2" id="KW-1185">Reference proteome</keyword>
<organism evidence="1 2">
    <name type="scientific">Tsuneonella aeria</name>
    <dbReference type="NCBI Taxonomy" id="1837929"/>
    <lineage>
        <taxon>Bacteria</taxon>
        <taxon>Pseudomonadati</taxon>
        <taxon>Pseudomonadota</taxon>
        <taxon>Alphaproteobacteria</taxon>
        <taxon>Sphingomonadales</taxon>
        <taxon>Erythrobacteraceae</taxon>
        <taxon>Tsuneonella</taxon>
    </lineage>
</organism>
<evidence type="ECO:0000313" key="2">
    <source>
        <dbReference type="Proteomes" id="UP000439522"/>
    </source>
</evidence>
<dbReference type="AlphaFoldDB" id="A0A6I4TE34"/>
<reference evidence="1 2" key="1">
    <citation type="submission" date="2019-12" db="EMBL/GenBank/DDBJ databases">
        <title>Genomic-based taxomic classification of the family Erythrobacteraceae.</title>
        <authorList>
            <person name="Xu L."/>
        </authorList>
    </citation>
    <scope>NUCLEOTIDE SEQUENCE [LARGE SCALE GENOMIC DNA]</scope>
    <source>
        <strain evidence="1 2">100921-2</strain>
    </source>
</reference>
<dbReference type="OrthoDB" id="7403919at2"/>
<name>A0A6I4TE34_9SPHN</name>
<protein>
    <submittedName>
        <fullName evidence="1">Ribonuclease</fullName>
    </submittedName>
</protein>
<accession>A0A6I4TE34</accession>
<comment type="caution">
    <text evidence="1">The sequence shown here is derived from an EMBL/GenBank/DDBJ whole genome shotgun (WGS) entry which is preliminary data.</text>
</comment>
<evidence type="ECO:0000313" key="1">
    <source>
        <dbReference type="EMBL" id="MXO74917.1"/>
    </source>
</evidence>
<gene>
    <name evidence="1" type="ORF">GRI40_06740</name>
</gene>
<dbReference type="EMBL" id="WTZA01000001">
    <property type="protein sequence ID" value="MXO74917.1"/>
    <property type="molecule type" value="Genomic_DNA"/>
</dbReference>
<dbReference type="Proteomes" id="UP000439522">
    <property type="component" value="Unassembled WGS sequence"/>
</dbReference>